<protein>
    <submittedName>
        <fullName evidence="2">Uncharacterized protein</fullName>
    </submittedName>
</protein>
<proteinExistence type="predicted"/>
<keyword evidence="3" id="KW-1185">Reference proteome</keyword>
<evidence type="ECO:0000313" key="2">
    <source>
        <dbReference type="EMBL" id="PKI68371.1"/>
    </source>
</evidence>
<dbReference type="EMBL" id="PGOL01000560">
    <property type="protein sequence ID" value="PKI68371.1"/>
    <property type="molecule type" value="Genomic_DNA"/>
</dbReference>
<accession>A0A2I0KIR6</accession>
<organism evidence="2 3">
    <name type="scientific">Punica granatum</name>
    <name type="common">Pomegranate</name>
    <dbReference type="NCBI Taxonomy" id="22663"/>
    <lineage>
        <taxon>Eukaryota</taxon>
        <taxon>Viridiplantae</taxon>
        <taxon>Streptophyta</taxon>
        <taxon>Embryophyta</taxon>
        <taxon>Tracheophyta</taxon>
        <taxon>Spermatophyta</taxon>
        <taxon>Magnoliopsida</taxon>
        <taxon>eudicotyledons</taxon>
        <taxon>Gunneridae</taxon>
        <taxon>Pentapetalae</taxon>
        <taxon>rosids</taxon>
        <taxon>malvids</taxon>
        <taxon>Myrtales</taxon>
        <taxon>Lythraceae</taxon>
        <taxon>Punica</taxon>
    </lineage>
</organism>
<name>A0A2I0KIR6_PUNGR</name>
<evidence type="ECO:0000256" key="1">
    <source>
        <dbReference type="SAM" id="MobiDB-lite"/>
    </source>
</evidence>
<comment type="caution">
    <text evidence="2">The sequence shown here is derived from an EMBL/GenBank/DDBJ whole genome shotgun (WGS) entry which is preliminary data.</text>
</comment>
<dbReference type="Proteomes" id="UP000233551">
    <property type="component" value="Unassembled WGS sequence"/>
</dbReference>
<sequence>MSGVVGDLAWNVPRFSSLFRTELMSLGKNSVVDKPEQPPEQSTNDTELKQTRTFEVQTLGERDGRVDGPADPSASAYVVVTVGVSSS</sequence>
<dbReference type="AlphaFoldDB" id="A0A2I0KIR6"/>
<reference evidence="2 3" key="1">
    <citation type="submission" date="2017-11" db="EMBL/GenBank/DDBJ databases">
        <title>De-novo sequencing of pomegranate (Punica granatum L.) genome.</title>
        <authorList>
            <person name="Akparov Z."/>
            <person name="Amiraslanov A."/>
            <person name="Hajiyeva S."/>
            <person name="Abbasov M."/>
            <person name="Kaur K."/>
            <person name="Hamwieh A."/>
            <person name="Solovyev V."/>
            <person name="Salamov A."/>
            <person name="Braich B."/>
            <person name="Kosarev P."/>
            <person name="Mahmoud A."/>
            <person name="Hajiyev E."/>
            <person name="Babayeva S."/>
            <person name="Izzatullayeva V."/>
            <person name="Mammadov A."/>
            <person name="Mammadov A."/>
            <person name="Sharifova S."/>
            <person name="Ojaghi J."/>
            <person name="Eynullazada K."/>
            <person name="Bayramov B."/>
            <person name="Abdulazimova A."/>
            <person name="Shahmuradov I."/>
        </authorList>
    </citation>
    <scope>NUCLEOTIDE SEQUENCE [LARGE SCALE GENOMIC DNA]</scope>
    <source>
        <strain evidence="3">cv. AG2017</strain>
        <tissue evidence="2">Leaf</tissue>
    </source>
</reference>
<feature type="region of interest" description="Disordered" evidence="1">
    <location>
        <begin position="29"/>
        <end position="51"/>
    </location>
</feature>
<gene>
    <name evidence="2" type="ORF">CRG98_011279</name>
</gene>
<evidence type="ECO:0000313" key="3">
    <source>
        <dbReference type="Proteomes" id="UP000233551"/>
    </source>
</evidence>